<evidence type="ECO:0000313" key="9">
    <source>
        <dbReference type="Proteomes" id="UP000655570"/>
    </source>
</evidence>
<dbReference type="PANTHER" id="PTHR11177:SF308">
    <property type="entry name" value="CHITINASE A"/>
    <property type="match status" value="1"/>
</dbReference>
<dbReference type="EMBL" id="JACSQF010000005">
    <property type="protein sequence ID" value="MBD7980422.1"/>
    <property type="molecule type" value="Genomic_DNA"/>
</dbReference>
<keyword evidence="2" id="KW-0624">Polysaccharide degradation</keyword>
<dbReference type="SMART" id="SM00495">
    <property type="entry name" value="ChtBD3"/>
    <property type="match status" value="1"/>
</dbReference>
<feature type="region of interest" description="Disordered" evidence="6">
    <location>
        <begin position="654"/>
        <end position="674"/>
    </location>
</feature>
<reference evidence="8 9" key="1">
    <citation type="submission" date="2020-08" db="EMBL/GenBank/DDBJ databases">
        <title>A Genomic Blueprint of the Chicken Gut Microbiome.</title>
        <authorList>
            <person name="Gilroy R."/>
            <person name="Ravi A."/>
            <person name="Getino M."/>
            <person name="Pursley I."/>
            <person name="Horton D.L."/>
            <person name="Alikhan N.-F."/>
            <person name="Baker D."/>
            <person name="Gharbi K."/>
            <person name="Hall N."/>
            <person name="Watson M."/>
            <person name="Adriaenssens E.M."/>
            <person name="Foster-Nyarko E."/>
            <person name="Jarju S."/>
            <person name="Secka A."/>
            <person name="Antonio M."/>
            <person name="Oren A."/>
            <person name="Chaudhuri R."/>
            <person name="La Ragione R.M."/>
            <person name="Hildebrand F."/>
            <person name="Pallen M.J."/>
        </authorList>
    </citation>
    <scope>NUCLEOTIDE SEQUENCE [LARGE SCALE GENOMIC DNA]</scope>
    <source>
        <strain evidence="8 9">Sa2CUA9</strain>
    </source>
</reference>
<dbReference type="SUPFAM" id="SSF54556">
    <property type="entry name" value="Chitinase insertion domain"/>
    <property type="match status" value="1"/>
</dbReference>
<evidence type="ECO:0000256" key="5">
    <source>
        <dbReference type="RuleBase" id="RU000489"/>
    </source>
</evidence>
<feature type="compositionally biased region" description="Gly residues" evidence="6">
    <location>
        <begin position="658"/>
        <end position="674"/>
    </location>
</feature>
<dbReference type="PROSITE" id="PS01095">
    <property type="entry name" value="GH18_1"/>
    <property type="match status" value="1"/>
</dbReference>
<keyword evidence="2" id="KW-0146">Chitin degradation</keyword>
<feature type="domain" description="GH18" evidence="7">
    <location>
        <begin position="29"/>
        <end position="497"/>
    </location>
</feature>
<dbReference type="Pfam" id="PF02839">
    <property type="entry name" value="CBM_5_12"/>
    <property type="match status" value="1"/>
</dbReference>
<gene>
    <name evidence="8" type="ORF">H9641_06785</name>
</gene>
<dbReference type="SUPFAM" id="SSF51445">
    <property type="entry name" value="(Trans)glycosidases"/>
    <property type="match status" value="1"/>
</dbReference>
<dbReference type="Proteomes" id="UP000655570">
    <property type="component" value="Unassembled WGS sequence"/>
</dbReference>
<dbReference type="PANTHER" id="PTHR11177">
    <property type="entry name" value="CHITINASE"/>
    <property type="match status" value="1"/>
</dbReference>
<protein>
    <submittedName>
        <fullName evidence="8">Chitinase C-terminal domain-containing protein</fullName>
    </submittedName>
</protein>
<dbReference type="CDD" id="cd06548">
    <property type="entry name" value="GH18_chitinase"/>
    <property type="match status" value="1"/>
</dbReference>
<dbReference type="InterPro" id="IPR001579">
    <property type="entry name" value="Glyco_hydro_18_chit_AS"/>
</dbReference>
<evidence type="ECO:0000256" key="2">
    <source>
        <dbReference type="ARBA" id="ARBA00023024"/>
    </source>
</evidence>
<keyword evidence="9" id="KW-1185">Reference proteome</keyword>
<dbReference type="Pfam" id="PF06483">
    <property type="entry name" value="ChiC"/>
    <property type="match status" value="1"/>
</dbReference>
<keyword evidence="1 5" id="KW-0378">Hydrolase</keyword>
<dbReference type="InterPro" id="IPR017853">
    <property type="entry name" value="GH"/>
</dbReference>
<dbReference type="InterPro" id="IPR009470">
    <property type="entry name" value="Chi_C"/>
</dbReference>
<organism evidence="8 9">
    <name type="scientific">Oerskovia merdavium</name>
    <dbReference type="NCBI Taxonomy" id="2762227"/>
    <lineage>
        <taxon>Bacteria</taxon>
        <taxon>Bacillati</taxon>
        <taxon>Actinomycetota</taxon>
        <taxon>Actinomycetes</taxon>
        <taxon>Micrococcales</taxon>
        <taxon>Cellulomonadaceae</taxon>
        <taxon>Oerskovia</taxon>
    </lineage>
</organism>
<dbReference type="Pfam" id="PF00704">
    <property type="entry name" value="Glyco_hydro_18"/>
    <property type="match status" value="1"/>
</dbReference>
<evidence type="ECO:0000313" key="8">
    <source>
        <dbReference type="EMBL" id="MBD7980422.1"/>
    </source>
</evidence>
<dbReference type="InterPro" id="IPR036573">
    <property type="entry name" value="CBM_sf_5/12"/>
</dbReference>
<keyword evidence="3" id="KW-0119">Carbohydrate metabolism</keyword>
<proteinExistence type="predicted"/>
<sequence length="730" mass="77572">MYKTPGVDVPYCDVYDADGREKLPNGLDRRVIGYFSSWRTGANGQPRYLASDIPWDKLSHINYAFAHVGADNKISVNAQAAGNASTGMTWPGVAGAEMDPSLPYQGHFNLLAKYKKANPGVKVIPAVGGWAETGGYFDADGKRVASGGFYTMTESQAKIDTFADSTVAFIRQYGFDGIDIDYEYPTSNKGAGNPDDFAFSDAKRDKHFQGYVNLLKTLREKLDRAGAEDGEYYMLTTATPSSGWLLRGMEAFQVVQYLDYVNLMSYDLHGAWNEHVGGNSPLFDDGKDPELTAAGVYTAYQGMGYLNGDWAAHYFRGAMPAGRVNLGVGFYTRGFQGVQGGVDGMGGKAVPPSGFACPAGTNGKCGYGAEGVDNLWFDSDPQGNAVPAGVNPIWHALNLQKGIAGDYAASYKVPTAVTGSYEHHFDPVTKNEWWWNASKKVFLSGDTTQAIGAKADYVADTGLGGIMIWELAGDYGYNSTKGQYEIGQTMVDLMHSKLSATTAYGATKANADRVMPQQAIDMSIDYTQFALGDSNYPINPKVVFTNRSKTDIPAGATISFQYGTTDAGEMSDWSGMKTATVTKGHTDPNVGGLKGDFHTAQFTVPLGGIPAGGSITNQLKWTMPIAQFSNVIVTIGGVSYSTTYDHPRGVTVVEPTGGTTGGSTGGTGGTTGGSTGGTGTCLAAAWSATETYTGGKVVSHAGRTWTAKYWTQGEAPGSQQWGAWADSGAC</sequence>
<dbReference type="SUPFAM" id="SSF51055">
    <property type="entry name" value="Carbohydrate binding domain"/>
    <property type="match status" value="1"/>
</dbReference>
<dbReference type="InterPro" id="IPR050314">
    <property type="entry name" value="Glycosyl_Hydrlase_18"/>
</dbReference>
<dbReference type="PROSITE" id="PS51910">
    <property type="entry name" value="GH18_2"/>
    <property type="match status" value="1"/>
</dbReference>
<dbReference type="Gene3D" id="3.20.20.80">
    <property type="entry name" value="Glycosidases"/>
    <property type="match status" value="2"/>
</dbReference>
<dbReference type="Gene3D" id="2.10.10.20">
    <property type="entry name" value="Carbohydrate-binding module superfamily 5/12"/>
    <property type="match status" value="1"/>
</dbReference>
<name>A0ABR8TXC2_9CELL</name>
<dbReference type="SMART" id="SM00636">
    <property type="entry name" value="Glyco_18"/>
    <property type="match status" value="1"/>
</dbReference>
<dbReference type="InterPro" id="IPR003610">
    <property type="entry name" value="CBM5/12"/>
</dbReference>
<evidence type="ECO:0000256" key="6">
    <source>
        <dbReference type="SAM" id="MobiDB-lite"/>
    </source>
</evidence>
<keyword evidence="4 5" id="KW-0326">Glycosidase</keyword>
<accession>A0ABR8TXC2</accession>
<evidence type="ECO:0000256" key="4">
    <source>
        <dbReference type="ARBA" id="ARBA00023295"/>
    </source>
</evidence>
<evidence type="ECO:0000256" key="1">
    <source>
        <dbReference type="ARBA" id="ARBA00022801"/>
    </source>
</evidence>
<evidence type="ECO:0000259" key="7">
    <source>
        <dbReference type="PROSITE" id="PS51910"/>
    </source>
</evidence>
<dbReference type="InterPro" id="IPR011583">
    <property type="entry name" value="Chitinase_II/V-like_cat"/>
</dbReference>
<dbReference type="CDD" id="cd12215">
    <property type="entry name" value="ChiC_BD"/>
    <property type="match status" value="1"/>
</dbReference>
<dbReference type="InterPro" id="IPR029070">
    <property type="entry name" value="Chitinase_insertion_sf"/>
</dbReference>
<evidence type="ECO:0000256" key="3">
    <source>
        <dbReference type="ARBA" id="ARBA00023277"/>
    </source>
</evidence>
<dbReference type="InterPro" id="IPR001223">
    <property type="entry name" value="Glyco_hydro18_cat"/>
</dbReference>
<comment type="caution">
    <text evidence="8">The sequence shown here is derived from an EMBL/GenBank/DDBJ whole genome shotgun (WGS) entry which is preliminary data.</text>
</comment>